<dbReference type="PANTHER" id="PTHR43540">
    <property type="entry name" value="PEROXYUREIDOACRYLATE/UREIDOACRYLATE AMIDOHYDROLASE-RELATED"/>
    <property type="match status" value="1"/>
</dbReference>
<reference evidence="4" key="2">
    <citation type="journal article" date="2019" name="MicrobiologyOpen">
        <title>High-quality draft genome sequence of Gaiella occulta isolated from a 150 meter deep mineral water borehole and comparison with the genome sequences of other deep-branching lineages of the phylum Actinobacteria.</title>
        <authorList>
            <person name="Severino R."/>
            <person name="Froufe H.J.C."/>
            <person name="Barroso C."/>
            <person name="Albuquerque L."/>
            <person name="Lobo-da-Cunha A."/>
            <person name="da Costa M.S."/>
            <person name="Egas C."/>
        </authorList>
    </citation>
    <scope>NUCLEOTIDE SEQUENCE [LARGE SCALE GENOMIC DNA]</scope>
    <source>
        <strain evidence="4">F2-233</strain>
    </source>
</reference>
<evidence type="ECO:0000313" key="4">
    <source>
        <dbReference type="Proteomes" id="UP000254134"/>
    </source>
</evidence>
<dbReference type="PANTHER" id="PTHR43540:SF1">
    <property type="entry name" value="ISOCHORISMATASE HYDROLASE"/>
    <property type="match status" value="1"/>
</dbReference>
<keyword evidence="4" id="KW-1185">Reference proteome</keyword>
<comment type="caution">
    <text evidence="3">The sequence shown here is derived from an EMBL/GenBank/DDBJ whole genome shotgun (WGS) entry which is preliminary data.</text>
</comment>
<organism evidence="3 4">
    <name type="scientific">Gaiella occulta</name>
    <dbReference type="NCBI Taxonomy" id="1002870"/>
    <lineage>
        <taxon>Bacteria</taxon>
        <taxon>Bacillati</taxon>
        <taxon>Actinomycetota</taxon>
        <taxon>Thermoleophilia</taxon>
        <taxon>Gaiellales</taxon>
        <taxon>Gaiellaceae</taxon>
        <taxon>Gaiella</taxon>
    </lineage>
</organism>
<dbReference type="Pfam" id="PF00857">
    <property type="entry name" value="Isochorismatase"/>
    <property type="match status" value="1"/>
</dbReference>
<dbReference type="EMBL" id="QQZY01000003">
    <property type="protein sequence ID" value="RDI74754.1"/>
    <property type="molecule type" value="Genomic_DNA"/>
</dbReference>
<dbReference type="AlphaFoldDB" id="A0A7M2YY11"/>
<dbReference type="GO" id="GO:0016787">
    <property type="term" value="F:hydrolase activity"/>
    <property type="evidence" value="ECO:0007669"/>
    <property type="project" value="UniProtKB-KW"/>
</dbReference>
<dbReference type="RefSeq" id="WP_245904894.1">
    <property type="nucleotide sequence ID" value="NZ_QQZY01000003.1"/>
</dbReference>
<dbReference type="SUPFAM" id="SSF52499">
    <property type="entry name" value="Isochorismatase-like hydrolases"/>
    <property type="match status" value="1"/>
</dbReference>
<gene>
    <name evidence="3" type="ORF">Gocc_1643</name>
</gene>
<accession>A0A7M2YY11</accession>
<evidence type="ECO:0000313" key="3">
    <source>
        <dbReference type="EMBL" id="RDI74754.1"/>
    </source>
</evidence>
<dbReference type="Proteomes" id="UP000254134">
    <property type="component" value="Unassembled WGS sequence"/>
</dbReference>
<dbReference type="InterPro" id="IPR050272">
    <property type="entry name" value="Isochorismatase-like_hydrls"/>
</dbReference>
<reference evidence="3 4" key="1">
    <citation type="submission" date="2018-07" db="EMBL/GenBank/DDBJ databases">
        <title>High-quality-draft genome sequence of Gaiella occulta.</title>
        <authorList>
            <person name="Severino R."/>
            <person name="Froufe H.J.C."/>
            <person name="Rainey F.A."/>
            <person name="Barroso C."/>
            <person name="Albuquerque L."/>
            <person name="Lobo-Da-Cunha A."/>
            <person name="Da Costa M.S."/>
            <person name="Egas C."/>
        </authorList>
    </citation>
    <scope>NUCLEOTIDE SEQUENCE [LARGE SCALE GENOMIC DNA]</scope>
    <source>
        <strain evidence="3 4">F2-233</strain>
    </source>
</reference>
<dbReference type="InterPro" id="IPR036380">
    <property type="entry name" value="Isochorismatase-like_sf"/>
</dbReference>
<name>A0A7M2YY11_9ACTN</name>
<dbReference type="InterPro" id="IPR000868">
    <property type="entry name" value="Isochorismatase-like_dom"/>
</dbReference>
<dbReference type="Gene3D" id="3.40.50.850">
    <property type="entry name" value="Isochorismatase-like"/>
    <property type="match status" value="1"/>
</dbReference>
<proteinExistence type="predicted"/>
<evidence type="ECO:0000259" key="2">
    <source>
        <dbReference type="Pfam" id="PF00857"/>
    </source>
</evidence>
<protein>
    <submittedName>
        <fullName evidence="3">Nicotinamidase-related amidase</fullName>
    </submittedName>
</protein>
<sequence length="238" mass="24916">MTYNLDDTTAERGDETARVYSRAGFGARVERGPRPALVVVDLSRGFTEAAFPTGSDLTSEVGAAKSLVDAARAGGCPIVFTTIAYDPGDEERLAWLRKAPGLAVLAAGSELVEVDPRLEPADGEPVVTKKGASAFFGTDLADDLHRRGVDTVVICGATTSGCVRASVVDSVQHGFPTLVVREAVGDRARAPHDANLFDIDAKYGDVIALDDAVAYLSAPWGAAAPDDRSQRPDGTTTP</sequence>
<feature type="domain" description="Isochorismatase-like" evidence="2">
    <location>
        <begin position="36"/>
        <end position="210"/>
    </location>
</feature>
<evidence type="ECO:0000256" key="1">
    <source>
        <dbReference type="ARBA" id="ARBA00022801"/>
    </source>
</evidence>
<keyword evidence="1" id="KW-0378">Hydrolase</keyword>